<proteinExistence type="predicted"/>
<protein>
    <submittedName>
        <fullName evidence="2">GNAT family N-acetyltransferase</fullName>
    </submittedName>
</protein>
<keyword evidence="3" id="KW-1185">Reference proteome</keyword>
<sequence>MKVYIETERLIIRDPILEDFDAIWKMRNDDAVTQFTGGITKLSRDQAYERHIKRCENFDDEPKEYAVILKESGFYLGYCGFQYCDILGGIELLYGYAKAYWGNGYAYEAAKAVIEFAEEALTLDEIVAAVNDDNVASDKVLSKLGMTLVGEIEWSEQGMVKKYQYLFNR</sequence>
<gene>
    <name evidence="2" type="ORF">KHM83_17460</name>
</gene>
<accession>A0ABS5PTI4</accession>
<reference evidence="2 3" key="1">
    <citation type="submission" date="2021-05" db="EMBL/GenBank/DDBJ databases">
        <title>Fusibacter ferrireducens sp. nov., an anaerobic, sulfur- and Fe-reducing bacterium isolated from the mangrove sediment.</title>
        <authorList>
            <person name="Qiu D."/>
        </authorList>
    </citation>
    <scope>NUCLEOTIDE SEQUENCE [LARGE SCALE GENOMIC DNA]</scope>
    <source>
        <strain evidence="2 3">DSM 12116</strain>
    </source>
</reference>
<organism evidence="2 3">
    <name type="scientific">Fusibacter paucivorans</name>
    <dbReference type="NCBI Taxonomy" id="76009"/>
    <lineage>
        <taxon>Bacteria</taxon>
        <taxon>Bacillati</taxon>
        <taxon>Bacillota</taxon>
        <taxon>Clostridia</taxon>
        <taxon>Eubacteriales</taxon>
        <taxon>Eubacteriales Family XII. Incertae Sedis</taxon>
        <taxon>Fusibacter</taxon>
    </lineage>
</organism>
<dbReference type="InterPro" id="IPR000182">
    <property type="entry name" value="GNAT_dom"/>
</dbReference>
<dbReference type="InterPro" id="IPR016181">
    <property type="entry name" value="Acyl_CoA_acyltransferase"/>
</dbReference>
<dbReference type="EMBL" id="JAHBCL010000042">
    <property type="protein sequence ID" value="MBS7528478.1"/>
    <property type="molecule type" value="Genomic_DNA"/>
</dbReference>
<dbReference type="InterPro" id="IPR051531">
    <property type="entry name" value="N-acetyltransferase"/>
</dbReference>
<dbReference type="PANTHER" id="PTHR43792">
    <property type="entry name" value="GNAT FAMILY, PUTATIVE (AFU_ORTHOLOGUE AFUA_3G00765)-RELATED-RELATED"/>
    <property type="match status" value="1"/>
</dbReference>
<comment type="caution">
    <text evidence="2">The sequence shown here is derived from an EMBL/GenBank/DDBJ whole genome shotgun (WGS) entry which is preliminary data.</text>
</comment>
<dbReference type="Proteomes" id="UP000746471">
    <property type="component" value="Unassembled WGS sequence"/>
</dbReference>
<dbReference type="Pfam" id="PF13302">
    <property type="entry name" value="Acetyltransf_3"/>
    <property type="match status" value="1"/>
</dbReference>
<name>A0ABS5PTI4_9FIRM</name>
<evidence type="ECO:0000313" key="2">
    <source>
        <dbReference type="EMBL" id="MBS7528478.1"/>
    </source>
</evidence>
<dbReference type="PANTHER" id="PTHR43792:SF1">
    <property type="entry name" value="N-ACETYLTRANSFERASE DOMAIN-CONTAINING PROTEIN"/>
    <property type="match status" value="1"/>
</dbReference>
<dbReference type="PROSITE" id="PS51186">
    <property type="entry name" value="GNAT"/>
    <property type="match status" value="1"/>
</dbReference>
<evidence type="ECO:0000259" key="1">
    <source>
        <dbReference type="PROSITE" id="PS51186"/>
    </source>
</evidence>
<evidence type="ECO:0000313" key="3">
    <source>
        <dbReference type="Proteomes" id="UP000746471"/>
    </source>
</evidence>
<dbReference type="SUPFAM" id="SSF55729">
    <property type="entry name" value="Acyl-CoA N-acyltransferases (Nat)"/>
    <property type="match status" value="1"/>
</dbReference>
<dbReference type="Gene3D" id="3.40.630.30">
    <property type="match status" value="1"/>
</dbReference>
<feature type="domain" description="N-acetyltransferase" evidence="1">
    <location>
        <begin position="10"/>
        <end position="164"/>
    </location>
</feature>
<dbReference type="RefSeq" id="WP_213238336.1">
    <property type="nucleotide sequence ID" value="NZ_JAHBCL010000042.1"/>
</dbReference>